<reference evidence="1 2" key="1">
    <citation type="journal article" date="2015" name="Genome Biol.">
        <title>Comparative genomics of Steinernema reveals deeply conserved gene regulatory networks.</title>
        <authorList>
            <person name="Dillman A.R."/>
            <person name="Macchietto M."/>
            <person name="Porter C.F."/>
            <person name="Rogers A."/>
            <person name="Williams B."/>
            <person name="Antoshechkin I."/>
            <person name="Lee M.M."/>
            <person name="Goodwin Z."/>
            <person name="Lu X."/>
            <person name="Lewis E.E."/>
            <person name="Goodrich-Blair H."/>
            <person name="Stock S.P."/>
            <person name="Adams B.J."/>
            <person name="Sternberg P.W."/>
            <person name="Mortazavi A."/>
        </authorList>
    </citation>
    <scope>NUCLEOTIDE SEQUENCE [LARGE SCALE GENOMIC DNA]</scope>
    <source>
        <strain evidence="1 2">ALL</strain>
    </source>
</reference>
<reference evidence="1 2" key="2">
    <citation type="journal article" date="2019" name="G3 (Bethesda)">
        <title>Hybrid Assembly of the Genome of the Entomopathogenic Nematode Steinernema carpocapsae Identifies the X-Chromosome.</title>
        <authorList>
            <person name="Serra L."/>
            <person name="Macchietto M."/>
            <person name="Macias-Munoz A."/>
            <person name="McGill C.J."/>
            <person name="Rodriguez I.M."/>
            <person name="Rodriguez B."/>
            <person name="Murad R."/>
            <person name="Mortazavi A."/>
        </authorList>
    </citation>
    <scope>NUCLEOTIDE SEQUENCE [LARGE SCALE GENOMIC DNA]</scope>
    <source>
        <strain evidence="1 2">ALL</strain>
    </source>
</reference>
<name>A0A4U8UIX0_STECR</name>
<organism evidence="1 2">
    <name type="scientific">Steinernema carpocapsae</name>
    <name type="common">Entomopathogenic nematode</name>
    <dbReference type="NCBI Taxonomy" id="34508"/>
    <lineage>
        <taxon>Eukaryota</taxon>
        <taxon>Metazoa</taxon>
        <taxon>Ecdysozoa</taxon>
        <taxon>Nematoda</taxon>
        <taxon>Chromadorea</taxon>
        <taxon>Rhabditida</taxon>
        <taxon>Tylenchina</taxon>
        <taxon>Panagrolaimomorpha</taxon>
        <taxon>Strongyloidoidea</taxon>
        <taxon>Steinernematidae</taxon>
        <taxon>Steinernema</taxon>
    </lineage>
</organism>
<dbReference type="AlphaFoldDB" id="A0A4U8UIX0"/>
<dbReference type="EMBL" id="AZBU02000001">
    <property type="protein sequence ID" value="TMS32794.1"/>
    <property type="molecule type" value="Genomic_DNA"/>
</dbReference>
<comment type="caution">
    <text evidence="1">The sequence shown here is derived from an EMBL/GenBank/DDBJ whole genome shotgun (WGS) entry which is preliminary data.</text>
</comment>
<protein>
    <submittedName>
        <fullName evidence="1">Uncharacterized protein</fullName>
    </submittedName>
</protein>
<keyword evidence="2" id="KW-1185">Reference proteome</keyword>
<sequence length="69" mass="7564">MVANSYGFLNKHISLMLNFIIVAMNKSEFKVRILKSGRESAHGILRGVAHLGLLSSTFCCGRRLAKDAA</sequence>
<proteinExistence type="predicted"/>
<evidence type="ECO:0000313" key="2">
    <source>
        <dbReference type="Proteomes" id="UP000298663"/>
    </source>
</evidence>
<evidence type="ECO:0000313" key="1">
    <source>
        <dbReference type="EMBL" id="TMS32794.1"/>
    </source>
</evidence>
<gene>
    <name evidence="1" type="ORF">L596_000595</name>
</gene>
<accession>A0A4U8UIX0</accession>
<dbReference type="Proteomes" id="UP000298663">
    <property type="component" value="Unassembled WGS sequence"/>
</dbReference>